<dbReference type="PANTHER" id="PTHR33116:SF70">
    <property type="entry name" value="NON-LTR RETROELEMENT REVERSE TRANSCRIPTASE-LIKE PROTEIN"/>
    <property type="match status" value="1"/>
</dbReference>
<dbReference type="EMBL" id="QJKJ01013340">
    <property type="protein sequence ID" value="RDX66654.1"/>
    <property type="molecule type" value="Genomic_DNA"/>
</dbReference>
<dbReference type="Proteomes" id="UP000257109">
    <property type="component" value="Unassembled WGS sequence"/>
</dbReference>
<dbReference type="PANTHER" id="PTHR33116">
    <property type="entry name" value="REVERSE TRANSCRIPTASE ZINC-BINDING DOMAIN-CONTAINING PROTEIN-RELATED-RELATED"/>
    <property type="match status" value="1"/>
</dbReference>
<dbReference type="OrthoDB" id="1431265at2759"/>
<protein>
    <submittedName>
        <fullName evidence="1">Ribonuclease H protein</fullName>
    </submittedName>
</protein>
<dbReference type="STRING" id="157652.A0A371EL04"/>
<evidence type="ECO:0000313" key="1">
    <source>
        <dbReference type="EMBL" id="RDX66654.1"/>
    </source>
</evidence>
<sequence length="360" mass="42817">MGNSLVKLVMKIFVDPSKIKEMNDTLIALIPKIDRKFIHPCKSSFISVRQGLDNIIIAQEKRKWKVGWMMIKIDLEKTYDIVYCIATSRMKILLNGEIWKSLSLQERFEKEILFHPPFILPKFQIKVKVKSSKELRLQWTNELGKYLKVPILHKKANKYTYRFIVDKVNQRLSAWTTKTLSFVGRFTLTKLVLQALMIYVMQSTMLLKSMCNIINKKCKNFIWGDIYQSRKFIWHHGAPYVHLKPRFDILPWINVNRHATWPNVRDNLGSRFIVENNVVVLEESQDLFSNVSLTPNESTFKMIWELKVPEWVWFHVWKVAHDILILNKQILKRYSLNFISDNVMEWFHVNLRLSKHLIVQ</sequence>
<organism evidence="1 2">
    <name type="scientific">Mucuna pruriens</name>
    <name type="common">Velvet bean</name>
    <name type="synonym">Dolichos pruriens</name>
    <dbReference type="NCBI Taxonomy" id="157652"/>
    <lineage>
        <taxon>Eukaryota</taxon>
        <taxon>Viridiplantae</taxon>
        <taxon>Streptophyta</taxon>
        <taxon>Embryophyta</taxon>
        <taxon>Tracheophyta</taxon>
        <taxon>Spermatophyta</taxon>
        <taxon>Magnoliopsida</taxon>
        <taxon>eudicotyledons</taxon>
        <taxon>Gunneridae</taxon>
        <taxon>Pentapetalae</taxon>
        <taxon>rosids</taxon>
        <taxon>fabids</taxon>
        <taxon>Fabales</taxon>
        <taxon>Fabaceae</taxon>
        <taxon>Papilionoideae</taxon>
        <taxon>50 kb inversion clade</taxon>
        <taxon>NPAAA clade</taxon>
        <taxon>indigoferoid/millettioid clade</taxon>
        <taxon>Phaseoleae</taxon>
        <taxon>Mucuna</taxon>
    </lineage>
</organism>
<reference evidence="1" key="1">
    <citation type="submission" date="2018-05" db="EMBL/GenBank/DDBJ databases">
        <title>Draft genome of Mucuna pruriens seed.</title>
        <authorList>
            <person name="Nnadi N.E."/>
            <person name="Vos R."/>
            <person name="Hasami M.H."/>
            <person name="Devisetty U.K."/>
            <person name="Aguiy J.C."/>
        </authorList>
    </citation>
    <scope>NUCLEOTIDE SEQUENCE [LARGE SCALE GENOMIC DNA]</scope>
    <source>
        <strain evidence="1">JCA_2017</strain>
    </source>
</reference>
<proteinExistence type="predicted"/>
<accession>A0A371EL04</accession>
<comment type="caution">
    <text evidence="1">The sequence shown here is derived from an EMBL/GenBank/DDBJ whole genome shotgun (WGS) entry which is preliminary data.</text>
</comment>
<keyword evidence="2" id="KW-1185">Reference proteome</keyword>
<evidence type="ECO:0000313" key="2">
    <source>
        <dbReference type="Proteomes" id="UP000257109"/>
    </source>
</evidence>
<dbReference type="AlphaFoldDB" id="A0A371EL04"/>
<gene>
    <name evidence="1" type="ORF">CR513_54557</name>
</gene>
<feature type="non-terminal residue" evidence="1">
    <location>
        <position position="1"/>
    </location>
</feature>
<name>A0A371EL04_MUCPR</name>